<dbReference type="Pfam" id="PF06401">
    <property type="entry name" value="Alpha-2-MRAP_C"/>
    <property type="match status" value="1"/>
</dbReference>
<dbReference type="PANTHER" id="PTHR16560">
    <property type="entry name" value="ALPHA-2-MACROGLOBULIN RECEPTOR-ASSOCIATED PROTEIN"/>
    <property type="match status" value="1"/>
</dbReference>
<dbReference type="InterPro" id="IPR038003">
    <property type="entry name" value="A2-macroglobuin_RAP"/>
</dbReference>
<dbReference type="Pfam" id="PF06400">
    <property type="entry name" value="Alpha-2-MRAP_N"/>
    <property type="match status" value="1"/>
</dbReference>
<dbReference type="PANTHER" id="PTHR16560:SF2">
    <property type="entry name" value="ALPHA-2-MACROGLOBULIN RECEPTOR-ASSOCIATED PROTEIN"/>
    <property type="match status" value="1"/>
</dbReference>
<evidence type="ECO:0008006" key="7">
    <source>
        <dbReference type="Google" id="ProtNLM"/>
    </source>
</evidence>
<evidence type="ECO:0000256" key="2">
    <source>
        <dbReference type="SAM" id="SignalP"/>
    </source>
</evidence>
<dbReference type="InterPro" id="IPR036744">
    <property type="entry name" value="RAP_sf"/>
</dbReference>
<dbReference type="InterPro" id="IPR009066">
    <property type="entry name" value="MG_RAP_rcpt_1"/>
</dbReference>
<dbReference type="Proteomes" id="UP001519460">
    <property type="component" value="Unassembled WGS sequence"/>
</dbReference>
<proteinExistence type="predicted"/>
<dbReference type="Gene3D" id="1.20.81.10">
    <property type="entry name" value="RAP domain"/>
    <property type="match status" value="3"/>
</dbReference>
<name>A0ABD0M7A0_9CAEN</name>
<evidence type="ECO:0000313" key="6">
    <source>
        <dbReference type="Proteomes" id="UP001519460"/>
    </source>
</evidence>
<comment type="caution">
    <text evidence="5">The sequence shown here is derived from an EMBL/GenBank/DDBJ whole genome shotgun (WGS) entry which is preliminary data.</text>
</comment>
<feature type="chain" id="PRO_5044823491" description="Alpha-2-macroglobulin receptor-associated protein" evidence="2">
    <location>
        <begin position="19"/>
        <end position="337"/>
    </location>
</feature>
<dbReference type="InterPro" id="IPR037999">
    <property type="entry name" value="RAP_D3"/>
</dbReference>
<evidence type="ECO:0000313" key="5">
    <source>
        <dbReference type="EMBL" id="KAK7507177.1"/>
    </source>
</evidence>
<feature type="region of interest" description="Disordered" evidence="1">
    <location>
        <begin position="315"/>
        <end position="337"/>
    </location>
</feature>
<dbReference type="EMBL" id="JACVVK020000004">
    <property type="protein sequence ID" value="KAK7507177.1"/>
    <property type="molecule type" value="Genomic_DNA"/>
</dbReference>
<dbReference type="SUPFAM" id="SSF47045">
    <property type="entry name" value="RAP domain-like"/>
    <property type="match status" value="3"/>
</dbReference>
<evidence type="ECO:0000256" key="1">
    <source>
        <dbReference type="SAM" id="MobiDB-lite"/>
    </source>
</evidence>
<feature type="signal peptide" evidence="2">
    <location>
        <begin position="1"/>
        <end position="18"/>
    </location>
</feature>
<reference evidence="5 6" key="1">
    <citation type="journal article" date="2023" name="Sci. Data">
        <title>Genome assembly of the Korean intertidal mud-creeper Batillaria attramentaria.</title>
        <authorList>
            <person name="Patra A.K."/>
            <person name="Ho P.T."/>
            <person name="Jun S."/>
            <person name="Lee S.J."/>
            <person name="Kim Y."/>
            <person name="Won Y.J."/>
        </authorList>
    </citation>
    <scope>NUCLEOTIDE SEQUENCE [LARGE SCALE GENOMIC DNA]</scope>
    <source>
        <strain evidence="5">Wonlab-2016</strain>
    </source>
</reference>
<keyword evidence="2" id="KW-0732">Signal</keyword>
<keyword evidence="6" id="KW-1185">Reference proteome</keyword>
<dbReference type="PROSITE" id="PS51257">
    <property type="entry name" value="PROKAR_LIPOPROTEIN"/>
    <property type="match status" value="1"/>
</dbReference>
<protein>
    <recommendedName>
        <fullName evidence="7">Alpha-2-macroglobulin receptor-associated protein</fullName>
    </recommendedName>
</protein>
<sequence length="337" mass="40349">MKWLSVTVFLCIVISCSGSKYTADKNRKIPDFADEDRPFRMQKTNLLWEKARKRLSGPKLADLYVDLKVQDKHEAALKKLRVEGMDKDGMREAQVNAAFREIVEKYGLEDFYGIDNNDIPEQPEMKETHFKDQKLQSMWKRAEEAGFTERDLEKLREEFWHQQMKIDEMNFLKQELDIEDITDNEVEGAKKRGRSQEEMKELEHNLKSQSKDIRAGYYRLEDMISEFDREEPEFRDHRVYKLWALAKKTDWSPEELESFKEELLHFERRLQKHEHYEDQLMQSADALRDQVKDGKYPEKHAQLEQRTQELRQKVKKMHNELKTRVSKAFAATQHTEL</sequence>
<dbReference type="InterPro" id="IPR010483">
    <property type="entry name" value="Alpha_2_MRAP_C"/>
</dbReference>
<dbReference type="CDD" id="cd14806">
    <property type="entry name" value="RAP_D1"/>
    <property type="match status" value="1"/>
</dbReference>
<gene>
    <name evidence="5" type="ORF">BaRGS_00001112</name>
</gene>
<dbReference type="AlphaFoldDB" id="A0ABD0M7A0"/>
<accession>A0ABD0M7A0</accession>
<feature type="domain" description="Alpha-2-macroglobulin receptor-associated protein" evidence="3">
    <location>
        <begin position="15"/>
        <end position="112"/>
    </location>
</feature>
<evidence type="ECO:0000259" key="4">
    <source>
        <dbReference type="Pfam" id="PF06401"/>
    </source>
</evidence>
<evidence type="ECO:0000259" key="3">
    <source>
        <dbReference type="Pfam" id="PF06400"/>
    </source>
</evidence>
<organism evidence="5 6">
    <name type="scientific">Batillaria attramentaria</name>
    <dbReference type="NCBI Taxonomy" id="370345"/>
    <lineage>
        <taxon>Eukaryota</taxon>
        <taxon>Metazoa</taxon>
        <taxon>Spiralia</taxon>
        <taxon>Lophotrochozoa</taxon>
        <taxon>Mollusca</taxon>
        <taxon>Gastropoda</taxon>
        <taxon>Caenogastropoda</taxon>
        <taxon>Sorbeoconcha</taxon>
        <taxon>Cerithioidea</taxon>
        <taxon>Batillariidae</taxon>
        <taxon>Batillaria</taxon>
    </lineage>
</organism>
<dbReference type="CDD" id="cd14808">
    <property type="entry name" value="RAP_D3"/>
    <property type="match status" value="1"/>
</dbReference>
<feature type="domain" description="Alpha-2-macroglobulin RAP C-terminal" evidence="4">
    <location>
        <begin position="130"/>
        <end position="337"/>
    </location>
</feature>